<evidence type="ECO:0008006" key="3">
    <source>
        <dbReference type="Google" id="ProtNLM"/>
    </source>
</evidence>
<organism evidence="1 2">
    <name type="scientific">Thioalkalivibrio halophilus</name>
    <dbReference type="NCBI Taxonomy" id="252474"/>
    <lineage>
        <taxon>Bacteria</taxon>
        <taxon>Pseudomonadati</taxon>
        <taxon>Pseudomonadota</taxon>
        <taxon>Gammaproteobacteria</taxon>
        <taxon>Chromatiales</taxon>
        <taxon>Ectothiorhodospiraceae</taxon>
        <taxon>Thioalkalivibrio</taxon>
    </lineage>
</organism>
<dbReference type="EMBL" id="MUZR01000010">
    <property type="protein sequence ID" value="OOC10728.1"/>
    <property type="molecule type" value="Genomic_DNA"/>
</dbReference>
<protein>
    <recommendedName>
        <fullName evidence="3">Motility protein</fullName>
    </recommendedName>
</protein>
<evidence type="ECO:0000313" key="1">
    <source>
        <dbReference type="EMBL" id="OOC10728.1"/>
    </source>
</evidence>
<dbReference type="OrthoDB" id="5786707at2"/>
<reference evidence="1 2" key="1">
    <citation type="submission" date="2017-02" db="EMBL/GenBank/DDBJ databases">
        <title>Genomic diversity within the haloalkaliphilic genus Thioalkalivibrio.</title>
        <authorList>
            <person name="Ahn A.-C."/>
            <person name="Meier-Kolthoff J."/>
            <person name="Overmars L."/>
            <person name="Richter M."/>
            <person name="Woyke T."/>
            <person name="Sorokin D.Y."/>
            <person name="Muyzer G."/>
        </authorList>
    </citation>
    <scope>NUCLEOTIDE SEQUENCE [LARGE SCALE GENOMIC DNA]</scope>
    <source>
        <strain evidence="1 2">HL17</strain>
    </source>
</reference>
<dbReference type="RefSeq" id="WP_077243836.1">
    <property type="nucleotide sequence ID" value="NZ_MUZR01000010.1"/>
</dbReference>
<accession>A0A1V3A034</accession>
<comment type="caution">
    <text evidence="1">The sequence shown here is derived from an EMBL/GenBank/DDBJ whole genome shotgun (WGS) entry which is preliminary data.</text>
</comment>
<keyword evidence="2" id="KW-1185">Reference proteome</keyword>
<proteinExistence type="predicted"/>
<dbReference type="Proteomes" id="UP000189177">
    <property type="component" value="Unassembled WGS sequence"/>
</dbReference>
<evidence type="ECO:0000313" key="2">
    <source>
        <dbReference type="Proteomes" id="UP000189177"/>
    </source>
</evidence>
<dbReference type="InterPro" id="IPR025906">
    <property type="entry name" value="YjfB_motility"/>
</dbReference>
<name>A0A1V3A034_9GAMM</name>
<dbReference type="AlphaFoldDB" id="A0A1V3A034"/>
<gene>
    <name evidence="1" type="ORF">B1A74_03995</name>
</gene>
<sequence>MDVNAAVSQSVQLQQANLMQQKDIAVMNRAMEAEEAAVTQLIEGMPETLGNAGVQATAGAAEALPDNVGTLVNTTA</sequence>
<dbReference type="Pfam" id="PF14070">
    <property type="entry name" value="YjfB_motility"/>
    <property type="match status" value="1"/>
</dbReference>